<reference evidence="1 2" key="1">
    <citation type="submission" date="2016-03" db="EMBL/GenBank/DDBJ databases">
        <title>Whole genome sequencing of Grifola frondosa 9006-11.</title>
        <authorList>
            <person name="Min B."/>
            <person name="Park H."/>
            <person name="Kim J.-G."/>
            <person name="Cho H."/>
            <person name="Oh Y.-L."/>
            <person name="Kong W.-S."/>
            <person name="Choi I.-G."/>
        </authorList>
    </citation>
    <scope>NUCLEOTIDE SEQUENCE [LARGE SCALE GENOMIC DNA]</scope>
    <source>
        <strain evidence="1 2">9006-11</strain>
    </source>
</reference>
<dbReference type="AlphaFoldDB" id="A0A1C7MMD2"/>
<evidence type="ECO:0000313" key="2">
    <source>
        <dbReference type="Proteomes" id="UP000092993"/>
    </source>
</evidence>
<keyword evidence="2" id="KW-1185">Reference proteome</keyword>
<sequence length="149" mass="16942">MCRNYETFKIYVTTVYMRCQSWSTGSLSTAYDVSLLLRLSVEGMFESSDTAYEIGIESEKKKRKLLLYSSNRNYDERHQTKRTRMTSILGQHVHNSRLFGIRSKGRDASATESVLSLRLRFADILFGSLPGVEVPVLFASSAATRLVLK</sequence>
<name>A0A1C7MMD2_GRIFR</name>
<dbReference type="EMBL" id="LUGG01000002">
    <property type="protein sequence ID" value="OBZ78030.1"/>
    <property type="molecule type" value="Genomic_DNA"/>
</dbReference>
<dbReference type="Proteomes" id="UP000092993">
    <property type="component" value="Unassembled WGS sequence"/>
</dbReference>
<accession>A0A1C7MMD2</accession>
<evidence type="ECO:0000313" key="1">
    <source>
        <dbReference type="EMBL" id="OBZ78030.1"/>
    </source>
</evidence>
<comment type="caution">
    <text evidence="1">The sequence shown here is derived from an EMBL/GenBank/DDBJ whole genome shotgun (WGS) entry which is preliminary data.</text>
</comment>
<gene>
    <name evidence="1" type="ORF">A0H81_02094</name>
</gene>
<proteinExistence type="predicted"/>
<organism evidence="1 2">
    <name type="scientific">Grifola frondosa</name>
    <name type="common">Maitake</name>
    <name type="synonym">Polyporus frondosus</name>
    <dbReference type="NCBI Taxonomy" id="5627"/>
    <lineage>
        <taxon>Eukaryota</taxon>
        <taxon>Fungi</taxon>
        <taxon>Dikarya</taxon>
        <taxon>Basidiomycota</taxon>
        <taxon>Agaricomycotina</taxon>
        <taxon>Agaricomycetes</taxon>
        <taxon>Polyporales</taxon>
        <taxon>Grifolaceae</taxon>
        <taxon>Grifola</taxon>
    </lineage>
</organism>
<protein>
    <submittedName>
        <fullName evidence="1">Uncharacterized protein</fullName>
    </submittedName>
</protein>